<dbReference type="GO" id="GO:0000184">
    <property type="term" value="P:nuclear-transcribed mRNA catabolic process, nonsense-mediated decay"/>
    <property type="evidence" value="ECO:0007669"/>
    <property type="project" value="InterPro"/>
</dbReference>
<evidence type="ECO:0000256" key="2">
    <source>
        <dbReference type="ARBA" id="ARBA00022490"/>
    </source>
</evidence>
<dbReference type="InterPro" id="IPR039762">
    <property type="entry name" value="Nmd2/UPF2"/>
</dbReference>
<feature type="compositionally biased region" description="Basic and acidic residues" evidence="3">
    <location>
        <begin position="360"/>
        <end position="370"/>
    </location>
</feature>
<protein>
    <submittedName>
        <fullName evidence="5">Regulator of nonsense transcripts UPF2</fullName>
    </submittedName>
</protein>
<dbReference type="InterPro" id="IPR007193">
    <property type="entry name" value="Upf2/Nmd2_C"/>
</dbReference>
<feature type="compositionally biased region" description="Acidic residues" evidence="3">
    <location>
        <begin position="406"/>
        <end position="427"/>
    </location>
</feature>
<feature type="compositionally biased region" description="Low complexity" evidence="3">
    <location>
        <begin position="26"/>
        <end position="36"/>
    </location>
</feature>
<evidence type="ECO:0000256" key="1">
    <source>
        <dbReference type="ARBA" id="ARBA00004496"/>
    </source>
</evidence>
<sequence>MKKRSGGQKKTGSLKSGGGGGGAHSKGGSKPSGAAGLFSNQGKQGRSNESCSSSIERKGKKDNTVVAPLAPVQATSSLHAVNKASAMCVADVLTFDMAFPTDIGKATSDEIISSWNKRVLSRQAFRERSEANLYDEFEKLIKNKKLDSTLKKCTAFVKKMKQFPDSLKTSLESDLNSLNLTKYISEIALVIAQMKLKTNDLPSVLSICSEIHKRYPLFAEHLLENFEKVLPSKTTKLRNDKVLGEEKYNRKLRETKGEVPPDRQLSHDKLVASFQAYFDCVTKLADLLNLSTPKQRQLPSDPEDEFEKALLMNEDGEILTEVPGIVLFEDEETRQFYQDLPDLKTHLSTQKNSSGNCDSSPREASLHSDDDSTNESSSSSVSLSGDESDLEDVSGYGSNYDKDAEFLEDDSNSEGSSSEDLDDESLPSDEKDDKVGEMPKDDGSSNPSKPNIRKYLSSLKNCANKNMIDKAAYEFVDNFKSKHSKTELVSHFVAVTRQRMDLVNLYSRLIATISKVYPVIGKSVSERLLKDFRYLVLKRDQRKLEPKLKVTRFVAELTKFSVLPKSQTFNCLKLLLRNFTHHQIDMACYLIESCGGFLYRSLDSHRRMKLCLEEMLRRKSSQCLQPRYVYMVDSAYSQTCPSAEKSIQKKRKSPQQVFMEKVLCDDLSKQTLELANKVLRMFDWGNEERYIMAVNILSSPWNYSYAQLDSLAALLASLKQFRPTVTQAVIENISEQIRIGCENECEDINNLRTSTCQLFAHLYNYKNVSTTALLNVWYYMINYGVSYNINELSRMDPPDCLSRVRLICHMLKIAGDYLSSERSNKRLEFFLKYFQRYYLFKRSHPIWQSVRFPHNIQEFYEDSIKRVKKGWKFVQTVEEAEKEIAELDNKLRSKVLSDKLKLVIQNKSSVRIPVRITLKDKMNPPPSYAKVMAGSSLAKTKKIMEQSETEEPANINQGGAETHLSEKRLYNKAPYLLATVEEDDFEEAYATLCAESVLQPTENTRTPRLAPVEVPLAKMQTSSCSGMDANCSKPSVRVTVLTKQNNKPRMKTLEVPPEEEFLKNIKLREQAERKEKQEVKSRTLELARLQAEEDRKKEMPSIQDLLQKLMAAGKPNSTK</sequence>
<dbReference type="EMBL" id="LJIJ01000035">
    <property type="protein sequence ID" value="ODN04867.1"/>
    <property type="molecule type" value="Genomic_DNA"/>
</dbReference>
<dbReference type="SMART" id="SM00543">
    <property type="entry name" value="MIF4G"/>
    <property type="match status" value="2"/>
</dbReference>
<feature type="compositionally biased region" description="Basic and acidic residues" evidence="3">
    <location>
        <begin position="428"/>
        <end position="443"/>
    </location>
</feature>
<feature type="domain" description="MIF4G" evidence="4">
    <location>
        <begin position="660"/>
        <end position="870"/>
    </location>
</feature>
<feature type="compositionally biased region" description="Polar residues" evidence="3">
    <location>
        <begin position="347"/>
        <end position="359"/>
    </location>
</feature>
<feature type="compositionally biased region" description="Low complexity" evidence="3">
    <location>
        <begin position="374"/>
        <end position="385"/>
    </location>
</feature>
<dbReference type="PANTHER" id="PTHR12839:SF7">
    <property type="entry name" value="REGULATOR OF NONSENSE TRANSCRIPTS 2"/>
    <property type="match status" value="1"/>
</dbReference>
<accession>A0A1D2NHY6</accession>
<dbReference type="STRING" id="48709.A0A1D2NHY6"/>
<name>A0A1D2NHY6_ORCCI</name>
<keyword evidence="6" id="KW-1185">Reference proteome</keyword>
<dbReference type="Proteomes" id="UP000094527">
    <property type="component" value="Unassembled WGS sequence"/>
</dbReference>
<gene>
    <name evidence="5" type="ORF">Ocin01_01857</name>
</gene>
<feature type="region of interest" description="Disordered" evidence="3">
    <location>
        <begin position="1"/>
        <end position="62"/>
    </location>
</feature>
<comment type="subcellular location">
    <subcellularLocation>
        <location evidence="1">Cytoplasm</location>
    </subcellularLocation>
</comment>
<reference evidence="5 6" key="1">
    <citation type="journal article" date="2016" name="Genome Biol. Evol.">
        <title>Gene Family Evolution Reflects Adaptation to Soil Environmental Stressors in the Genome of the Collembolan Orchesella cincta.</title>
        <authorList>
            <person name="Faddeeva-Vakhrusheva A."/>
            <person name="Derks M.F."/>
            <person name="Anvar S.Y."/>
            <person name="Agamennone V."/>
            <person name="Suring W."/>
            <person name="Smit S."/>
            <person name="van Straalen N.M."/>
            <person name="Roelofs D."/>
        </authorList>
    </citation>
    <scope>NUCLEOTIDE SEQUENCE [LARGE SCALE GENOMIC DNA]</scope>
    <source>
        <tissue evidence="5">Mixed pool</tissue>
    </source>
</reference>
<evidence type="ECO:0000313" key="5">
    <source>
        <dbReference type="EMBL" id="ODN04867.1"/>
    </source>
</evidence>
<proteinExistence type="predicted"/>
<dbReference type="InterPro" id="IPR016024">
    <property type="entry name" value="ARM-type_fold"/>
</dbReference>
<dbReference type="AlphaFoldDB" id="A0A1D2NHY6"/>
<dbReference type="GO" id="GO:0005737">
    <property type="term" value="C:cytoplasm"/>
    <property type="evidence" value="ECO:0007669"/>
    <property type="project" value="UniProtKB-SubCell"/>
</dbReference>
<keyword evidence="2" id="KW-0963">Cytoplasm</keyword>
<evidence type="ECO:0000313" key="6">
    <source>
        <dbReference type="Proteomes" id="UP000094527"/>
    </source>
</evidence>
<dbReference type="Pfam" id="PF04050">
    <property type="entry name" value="Upf2"/>
    <property type="match status" value="1"/>
</dbReference>
<dbReference type="InterPro" id="IPR003890">
    <property type="entry name" value="MIF4G-like_typ-3"/>
</dbReference>
<dbReference type="PANTHER" id="PTHR12839">
    <property type="entry name" value="NONSENSE-MEDIATED MRNA DECAY PROTEIN 2 UP-FRAMESHIFT SUPPRESSOR 2"/>
    <property type="match status" value="1"/>
</dbReference>
<dbReference type="OMA" id="IWPDEDT"/>
<dbReference type="OrthoDB" id="27832at2759"/>
<evidence type="ECO:0000259" key="4">
    <source>
        <dbReference type="SMART" id="SM00543"/>
    </source>
</evidence>
<dbReference type="GO" id="GO:0035145">
    <property type="term" value="C:exon-exon junction complex"/>
    <property type="evidence" value="ECO:0007669"/>
    <property type="project" value="TreeGrafter"/>
</dbReference>
<evidence type="ECO:0000256" key="3">
    <source>
        <dbReference type="SAM" id="MobiDB-lite"/>
    </source>
</evidence>
<feature type="compositionally biased region" description="Gly residues" evidence="3">
    <location>
        <begin position="15"/>
        <end position="25"/>
    </location>
</feature>
<feature type="region of interest" description="Disordered" evidence="3">
    <location>
        <begin position="347"/>
        <end position="453"/>
    </location>
</feature>
<comment type="caution">
    <text evidence="5">The sequence shown here is derived from an EMBL/GenBank/DDBJ whole genome shotgun (WGS) entry which is preliminary data.</text>
</comment>
<dbReference type="Gene3D" id="1.25.40.180">
    <property type="match status" value="3"/>
</dbReference>
<dbReference type="Pfam" id="PF02854">
    <property type="entry name" value="MIF4G"/>
    <property type="match status" value="2"/>
</dbReference>
<feature type="compositionally biased region" description="Polar residues" evidence="3">
    <location>
        <begin position="38"/>
        <end position="54"/>
    </location>
</feature>
<dbReference type="SUPFAM" id="SSF48371">
    <property type="entry name" value="ARM repeat"/>
    <property type="match status" value="2"/>
</dbReference>
<organism evidence="5 6">
    <name type="scientific">Orchesella cincta</name>
    <name type="common">Springtail</name>
    <name type="synonym">Podura cincta</name>
    <dbReference type="NCBI Taxonomy" id="48709"/>
    <lineage>
        <taxon>Eukaryota</taxon>
        <taxon>Metazoa</taxon>
        <taxon>Ecdysozoa</taxon>
        <taxon>Arthropoda</taxon>
        <taxon>Hexapoda</taxon>
        <taxon>Collembola</taxon>
        <taxon>Entomobryomorpha</taxon>
        <taxon>Entomobryoidea</taxon>
        <taxon>Orchesellidae</taxon>
        <taxon>Orchesellinae</taxon>
        <taxon>Orchesella</taxon>
    </lineage>
</organism>
<feature type="domain" description="MIF4G" evidence="4">
    <location>
        <begin position="453"/>
        <end position="642"/>
    </location>
</feature>
<dbReference type="GO" id="GO:0003723">
    <property type="term" value="F:RNA binding"/>
    <property type="evidence" value="ECO:0007669"/>
    <property type="project" value="InterPro"/>
</dbReference>